<dbReference type="Pfam" id="PF05345">
    <property type="entry name" value="He_PIG"/>
    <property type="match status" value="1"/>
</dbReference>
<gene>
    <name evidence="6" type="ORF">G3446_24025</name>
</gene>
<dbReference type="InterPro" id="IPR017850">
    <property type="entry name" value="Alkaline_phosphatase_core_sf"/>
</dbReference>
<dbReference type="Gene3D" id="3.40.720.10">
    <property type="entry name" value="Alkaline Phosphatase, subunit A"/>
    <property type="match status" value="1"/>
</dbReference>
<dbReference type="Pfam" id="PF00884">
    <property type="entry name" value="Sulfatase"/>
    <property type="match status" value="1"/>
</dbReference>
<dbReference type="PROSITE" id="PS00149">
    <property type="entry name" value="SULFATASE_2"/>
    <property type="match status" value="1"/>
</dbReference>
<dbReference type="InterPro" id="IPR024607">
    <property type="entry name" value="Sulfatase_CS"/>
</dbReference>
<name>A0A6M0K536_9GAMM</name>
<accession>A0A6M0K536</accession>
<dbReference type="Gene3D" id="2.60.40.10">
    <property type="entry name" value="Immunoglobulins"/>
    <property type="match status" value="1"/>
</dbReference>
<dbReference type="InterPro" id="IPR000917">
    <property type="entry name" value="Sulfatase_N"/>
</dbReference>
<evidence type="ECO:0000259" key="5">
    <source>
        <dbReference type="Pfam" id="PF00884"/>
    </source>
</evidence>
<dbReference type="PANTHER" id="PTHR43108:SF8">
    <property type="entry name" value="SD21168P"/>
    <property type="match status" value="1"/>
</dbReference>
<dbReference type="EMBL" id="JAAIJQ010000121">
    <property type="protein sequence ID" value="NEV64896.1"/>
    <property type="molecule type" value="Genomic_DNA"/>
</dbReference>
<comment type="caution">
    <text evidence="6">The sequence shown here is derived from an EMBL/GenBank/DDBJ whole genome shotgun (WGS) entry which is preliminary data.</text>
</comment>
<keyword evidence="4" id="KW-0325">Glycoprotein</keyword>
<keyword evidence="6" id="KW-0808">Transferase</keyword>
<feature type="domain" description="Sulfatase N-terminal" evidence="5">
    <location>
        <begin position="463"/>
        <end position="790"/>
    </location>
</feature>
<evidence type="ECO:0000313" key="6">
    <source>
        <dbReference type="EMBL" id="NEV64896.1"/>
    </source>
</evidence>
<evidence type="ECO:0000256" key="2">
    <source>
        <dbReference type="ARBA" id="ARBA00022729"/>
    </source>
</evidence>
<dbReference type="RefSeq" id="WP_164456098.1">
    <property type="nucleotide sequence ID" value="NZ_JAAIJQ010000121.1"/>
</dbReference>
<dbReference type="Proteomes" id="UP000483379">
    <property type="component" value="Unassembled WGS sequence"/>
</dbReference>
<comment type="similarity">
    <text evidence="1">Belongs to the sulfatase family.</text>
</comment>
<evidence type="ECO:0000256" key="3">
    <source>
        <dbReference type="ARBA" id="ARBA00022801"/>
    </source>
</evidence>
<dbReference type="InterPro" id="IPR015919">
    <property type="entry name" value="Cadherin-like_sf"/>
</dbReference>
<dbReference type="PANTHER" id="PTHR43108">
    <property type="entry name" value="N-ACETYLGLUCOSAMINE-6-SULFATASE FAMILY MEMBER"/>
    <property type="match status" value="1"/>
</dbReference>
<evidence type="ECO:0000256" key="4">
    <source>
        <dbReference type="ARBA" id="ARBA00023180"/>
    </source>
</evidence>
<dbReference type="SUPFAM" id="SSF53649">
    <property type="entry name" value="Alkaline phosphatase-like"/>
    <property type="match status" value="1"/>
</dbReference>
<proteinExistence type="inferred from homology"/>
<dbReference type="GO" id="GO:0016740">
    <property type="term" value="F:transferase activity"/>
    <property type="evidence" value="ECO:0007669"/>
    <property type="project" value="UniProtKB-KW"/>
</dbReference>
<sequence length="978" mass="103849">MKGISGRLSLIGSQLCLVAGLLLGPSPFEVVSAQALDACGAPAYDSSLDNGIFLWETDCGQATRGFELRALAGGATSTLSFSGLVESSEALLGAAPNSLEPNDRLDLAQGDLRLEYQLNVSSPWLDGLSFSAPQTASLCFGADLPAGTEVHVGPDATPVSAPFDLTTFESCAIEQPVTCGTPEYDEATDTGLFLWETNCGGSSRAFAVRALGGGGGSPVVYDGYVESSVAFGSASGTSLEPDDVLELTDANQRLSYRLTVTTPWLDGFSFTAPGDAELCFGRGMPAGTQVTVGYAGTVVATPFDLTTLESCAQPQPIICGAPGYDSATDSGLYLWEDNCGGQTRSFTVRALAGGSSGTLTYEGSLDAGAALLDVTGFSLEANDSLDLVAGGTGLDYLLNVTSPWYDGFSFTAPSDTSLCFGLDLPEGTQVRVGRDATQVTAPFDLLTLAACGGSTPPPSEALNFVVIVTDDQRWDSLWSTPSIQSLASQGTRFSNAFVSYPVCGPVRASMLAGGYRASNTGMISNNQTIAPLADYNDGNSLAVKLQQAGYDTMYVGKYHNGYPAMKTYVPPGWSHWMANNQGVTLPWYDFTVTEGSSTDQPSQGTIVGPISQHVTEFHRDEILSFLDNVGSDPFFVFWAAYAPHAPATPIPGDEGLFWDYEYRDRAYGETDLSDKPSWVTDPNRFLPEKNPNDEFHRDQLRSLQGLDRGVQDIVDRVNALGMADRTVFFIFSDNGYLWGEHGLSGKGMAYEEAVRVPFAVFGAGIDSGTDDRLILADLDLGPTILDMAGIASGGSDGSSLLPLLSGQSPAWRDSMLFESWGNGASGPYCTWAALRTERWKYILQANGEEELYDLTTDPFEQESLHLDPAFETIRADLSDELNSQKALAMTVLWAPPGTVGSPYALQLGAWGGSGSYQWVIESGELPAGLSLSTATGLISGTPSTAGTHNVVISVVDGTTGSHSGLPRRHRNQYQFRIQ</sequence>
<dbReference type="InterPro" id="IPR013783">
    <property type="entry name" value="Ig-like_fold"/>
</dbReference>
<organism evidence="6 7">
    <name type="scientific">Thiorhodococcus minor</name>
    <dbReference type="NCBI Taxonomy" id="57489"/>
    <lineage>
        <taxon>Bacteria</taxon>
        <taxon>Pseudomonadati</taxon>
        <taxon>Pseudomonadota</taxon>
        <taxon>Gammaproteobacteria</taxon>
        <taxon>Chromatiales</taxon>
        <taxon>Chromatiaceae</taxon>
        <taxon>Thiorhodococcus</taxon>
    </lineage>
</organism>
<reference evidence="6 7" key="1">
    <citation type="submission" date="2020-02" db="EMBL/GenBank/DDBJ databases">
        <title>Genome sequences of Thiorhodococcus mannitoliphagus and Thiorhodococcus minor, purple sulfur photosynthetic bacteria in the gammaproteobacterial family, Chromatiaceae.</title>
        <authorList>
            <person name="Aviles F.A."/>
            <person name="Meyer T.E."/>
            <person name="Kyndt J.A."/>
        </authorList>
    </citation>
    <scope>NUCLEOTIDE SEQUENCE [LARGE SCALE GENOMIC DNA]</scope>
    <source>
        <strain evidence="6 7">DSM 11518</strain>
    </source>
</reference>
<dbReference type="SUPFAM" id="SSF49313">
    <property type="entry name" value="Cadherin-like"/>
    <property type="match status" value="1"/>
</dbReference>
<dbReference type="GO" id="GO:0016787">
    <property type="term" value="F:hydrolase activity"/>
    <property type="evidence" value="ECO:0007669"/>
    <property type="project" value="UniProtKB-KW"/>
</dbReference>
<protein>
    <submittedName>
        <fullName evidence="6">Sulfatase-like hydrolase/transferase</fullName>
    </submittedName>
</protein>
<keyword evidence="7" id="KW-1185">Reference proteome</keyword>
<evidence type="ECO:0000313" key="7">
    <source>
        <dbReference type="Proteomes" id="UP000483379"/>
    </source>
</evidence>
<keyword evidence="3 6" id="KW-0378">Hydrolase</keyword>
<keyword evidence="2" id="KW-0732">Signal</keyword>
<evidence type="ECO:0000256" key="1">
    <source>
        <dbReference type="ARBA" id="ARBA00008779"/>
    </source>
</evidence>
<dbReference type="GO" id="GO:0016020">
    <property type="term" value="C:membrane"/>
    <property type="evidence" value="ECO:0007669"/>
    <property type="project" value="InterPro"/>
</dbReference>
<dbReference type="AlphaFoldDB" id="A0A6M0K536"/>
<dbReference type="GO" id="GO:0005509">
    <property type="term" value="F:calcium ion binding"/>
    <property type="evidence" value="ECO:0007669"/>
    <property type="project" value="InterPro"/>
</dbReference>